<dbReference type="OrthoDB" id="440202at2759"/>
<organism evidence="11">
    <name type="scientific">Rhodotorula toruloides</name>
    <name type="common">Yeast</name>
    <name type="synonym">Rhodosporidium toruloides</name>
    <dbReference type="NCBI Taxonomy" id="5286"/>
    <lineage>
        <taxon>Eukaryota</taxon>
        <taxon>Fungi</taxon>
        <taxon>Dikarya</taxon>
        <taxon>Basidiomycota</taxon>
        <taxon>Pucciniomycotina</taxon>
        <taxon>Microbotryomycetes</taxon>
        <taxon>Sporidiobolales</taxon>
        <taxon>Sporidiobolaceae</taxon>
        <taxon>Rhodotorula</taxon>
    </lineage>
</organism>
<evidence type="ECO:0000256" key="3">
    <source>
        <dbReference type="ARBA" id="ARBA00022490"/>
    </source>
</evidence>
<dbReference type="SUPFAM" id="SSF101391">
    <property type="entry name" value="Hsp90 co-chaperone CDC37"/>
    <property type="match status" value="1"/>
</dbReference>
<dbReference type="Gene3D" id="1.20.58.610">
    <property type="entry name" value="Cdc37, Hsp90 binding domain"/>
    <property type="match status" value="1"/>
</dbReference>
<evidence type="ECO:0000259" key="9">
    <source>
        <dbReference type="SMART" id="SM01070"/>
    </source>
</evidence>
<feature type="coiled-coil region" evidence="6">
    <location>
        <begin position="146"/>
        <end position="176"/>
    </location>
</feature>
<accession>A0A061B077</accession>
<feature type="domain" description="Cdc37 C-terminal" evidence="8">
    <location>
        <begin position="393"/>
        <end position="493"/>
    </location>
</feature>
<dbReference type="InterPro" id="IPR038189">
    <property type="entry name" value="Cdc37_Hsp90-bd_sf"/>
</dbReference>
<protein>
    <recommendedName>
        <fullName evidence="5">Hsp90 chaperone protein kinase-targeting subunit</fullName>
    </recommendedName>
</protein>
<dbReference type="SMART" id="SM01070">
    <property type="entry name" value="CDC37_M"/>
    <property type="match status" value="1"/>
</dbReference>
<comment type="subcellular location">
    <subcellularLocation>
        <location evidence="1">Cytoplasm</location>
    </subcellularLocation>
</comment>
<dbReference type="SMART" id="SM01071">
    <property type="entry name" value="CDC37_N"/>
    <property type="match status" value="1"/>
</dbReference>
<dbReference type="Pfam" id="PF03234">
    <property type="entry name" value="CDC37_N"/>
    <property type="match status" value="1"/>
</dbReference>
<dbReference type="PANTHER" id="PTHR12800">
    <property type="entry name" value="CDC37-RELATED"/>
    <property type="match status" value="1"/>
</dbReference>
<evidence type="ECO:0000313" key="11">
    <source>
        <dbReference type="EMBL" id="CDR40990.1"/>
    </source>
</evidence>
<evidence type="ECO:0000256" key="4">
    <source>
        <dbReference type="ARBA" id="ARBA00023186"/>
    </source>
</evidence>
<evidence type="ECO:0000256" key="5">
    <source>
        <dbReference type="ARBA" id="ARBA00031396"/>
    </source>
</evidence>
<dbReference type="InterPro" id="IPR013855">
    <property type="entry name" value="Cdc37_N_dom"/>
</dbReference>
<feature type="domain" description="Cdc37 N-terminal" evidence="10">
    <location>
        <begin position="3"/>
        <end position="190"/>
    </location>
</feature>
<evidence type="ECO:0000256" key="1">
    <source>
        <dbReference type="ARBA" id="ARBA00004496"/>
    </source>
</evidence>
<comment type="similarity">
    <text evidence="2">Belongs to the CDC37 family.</text>
</comment>
<dbReference type="SMART" id="SM01069">
    <property type="entry name" value="CDC37_C"/>
    <property type="match status" value="1"/>
</dbReference>
<keyword evidence="6" id="KW-0175">Coiled coil</keyword>
<evidence type="ECO:0000256" key="7">
    <source>
        <dbReference type="SAM" id="MobiDB-lite"/>
    </source>
</evidence>
<sequence>MSRLNYNKWDNLQLSDDSDIKVHPNVDKCSMIRWKQRDIHEKREQRKLKLKQFETEVPMNDSLIKRIDGLISSTKAGGTAFVAKEVLRLKAALPYKYEEKKFANNKQPSEDHMIVSLLSQVITAVQKKEQESGGSNVEAERADRLIKELEWHKQRMADRQKEIEQEKEEIDREQKKWITSEDIRTGWDSKTIVSATPSVQPKPAPPAASSSKGKKTETVIETLNSPGVQAAAAAEASGDSSNEAHLPPLTPSALALSRIAPLDWDTHQQAIVADPSLLTEETGDALMVEAFSQAMKGTKVGEKRATECIEKALVGQYCRSLGRDGVALFFRRMTNSNHAALRIFLDDVAKKSDCIILRAKVVAAERAEKAAAGSEGVEQIQLVPASPDQTITFEIPDGPPPENLEITGEGSKELDPQLVRDFLQKRWDIFQAFPKNLKAALSKKSLDKVNKVLGRMSVEEAEIVFETPGIVDQTGKSGKDPTVTVPIPSKDGASGSVPVQQTEVLNLEDSPD</sequence>
<gene>
    <name evidence="11" type="ORF">RHTO0S_05e10484g</name>
</gene>
<dbReference type="GO" id="GO:0019901">
    <property type="term" value="F:protein kinase binding"/>
    <property type="evidence" value="ECO:0007669"/>
    <property type="project" value="InterPro"/>
</dbReference>
<evidence type="ECO:0000256" key="2">
    <source>
        <dbReference type="ARBA" id="ARBA00006222"/>
    </source>
</evidence>
<dbReference type="PANTHER" id="PTHR12800:SF4">
    <property type="entry name" value="HSP90 CO-CHAPERONE CDC37"/>
    <property type="match status" value="1"/>
</dbReference>
<evidence type="ECO:0000259" key="10">
    <source>
        <dbReference type="SMART" id="SM01071"/>
    </source>
</evidence>
<evidence type="ECO:0000256" key="6">
    <source>
        <dbReference type="SAM" id="Coils"/>
    </source>
</evidence>
<dbReference type="InterPro" id="IPR013874">
    <property type="entry name" value="Cdc37_Hsp90-bd"/>
</dbReference>
<dbReference type="GO" id="GO:0005737">
    <property type="term" value="C:cytoplasm"/>
    <property type="evidence" value="ECO:0007669"/>
    <property type="project" value="UniProtKB-SubCell"/>
</dbReference>
<name>A0A061B077_RHOTO</name>
<dbReference type="GO" id="GO:0006457">
    <property type="term" value="P:protein folding"/>
    <property type="evidence" value="ECO:0007669"/>
    <property type="project" value="TreeGrafter"/>
</dbReference>
<dbReference type="GO" id="GO:0031072">
    <property type="term" value="F:heat shock protein binding"/>
    <property type="evidence" value="ECO:0007669"/>
    <property type="project" value="TreeGrafter"/>
</dbReference>
<dbReference type="GO" id="GO:0051082">
    <property type="term" value="F:unfolded protein binding"/>
    <property type="evidence" value="ECO:0007669"/>
    <property type="project" value="TreeGrafter"/>
</dbReference>
<feature type="domain" description="Cdc37 Hsp90 binding" evidence="9">
    <location>
        <begin position="196"/>
        <end position="378"/>
    </location>
</feature>
<dbReference type="InterPro" id="IPR013873">
    <property type="entry name" value="Cdc37_C"/>
</dbReference>
<evidence type="ECO:0000259" key="8">
    <source>
        <dbReference type="SMART" id="SM01069"/>
    </source>
</evidence>
<dbReference type="GO" id="GO:0050821">
    <property type="term" value="P:protein stabilization"/>
    <property type="evidence" value="ECO:0007669"/>
    <property type="project" value="TreeGrafter"/>
</dbReference>
<keyword evidence="3" id="KW-0963">Cytoplasm</keyword>
<keyword evidence="4" id="KW-0143">Chaperone</keyword>
<dbReference type="EMBL" id="LK052940">
    <property type="protein sequence ID" value="CDR40990.1"/>
    <property type="molecule type" value="Genomic_DNA"/>
</dbReference>
<reference evidence="11" key="1">
    <citation type="journal article" date="2014" name="Genome Announc.">
        <title>Draft genome sequence of Rhodosporidium toruloides CECT1137, an oleaginous yeast of biotechnological interest.</title>
        <authorList>
            <person name="Morin N."/>
            <person name="Calcas X."/>
            <person name="Devillers H."/>
            <person name="Durrens P."/>
            <person name="Sherman D.J."/>
            <person name="Nicaud J.-M."/>
            <person name="Neuveglise C."/>
        </authorList>
    </citation>
    <scope>NUCLEOTIDE SEQUENCE</scope>
    <source>
        <strain evidence="11">CECT1137</strain>
    </source>
</reference>
<feature type="region of interest" description="Disordered" evidence="7">
    <location>
        <begin position="471"/>
        <end position="512"/>
    </location>
</feature>
<dbReference type="InterPro" id="IPR004918">
    <property type="entry name" value="Cdc37"/>
</dbReference>
<dbReference type="AlphaFoldDB" id="A0A061B077"/>
<dbReference type="Pfam" id="PF08565">
    <property type="entry name" value="CDC37_M"/>
    <property type="match status" value="1"/>
</dbReference>
<dbReference type="GO" id="GO:0051087">
    <property type="term" value="F:protein-folding chaperone binding"/>
    <property type="evidence" value="ECO:0007669"/>
    <property type="project" value="TreeGrafter"/>
</dbReference>
<proteinExistence type="inferred from homology"/>
<dbReference type="Pfam" id="PF08564">
    <property type="entry name" value="CDC37_C"/>
    <property type="match status" value="1"/>
</dbReference>
<feature type="region of interest" description="Disordered" evidence="7">
    <location>
        <begin position="194"/>
        <end position="217"/>
    </location>
</feature>